<comment type="subcellular location">
    <subcellularLocation>
        <location evidence="1">Cell outer membrane</location>
    </subcellularLocation>
</comment>
<evidence type="ECO:0000313" key="9">
    <source>
        <dbReference type="EMBL" id="MCD7110396.1"/>
    </source>
</evidence>
<organism evidence="9 10">
    <name type="scientific">Rhizobium quercicola</name>
    <dbReference type="NCBI Taxonomy" id="2901226"/>
    <lineage>
        <taxon>Bacteria</taxon>
        <taxon>Pseudomonadati</taxon>
        <taxon>Pseudomonadota</taxon>
        <taxon>Alphaproteobacteria</taxon>
        <taxon>Hyphomicrobiales</taxon>
        <taxon>Rhizobiaceae</taxon>
        <taxon>Rhizobium/Agrobacterium group</taxon>
        <taxon>Rhizobium</taxon>
    </lineage>
</organism>
<proteinExistence type="inferred from homology"/>
<evidence type="ECO:0000313" key="10">
    <source>
        <dbReference type="Proteomes" id="UP001139089"/>
    </source>
</evidence>
<evidence type="ECO:0000256" key="1">
    <source>
        <dbReference type="ARBA" id="ARBA00004442"/>
    </source>
</evidence>
<comment type="caution">
    <text evidence="9">The sequence shown here is derived from an EMBL/GenBank/DDBJ whole genome shotgun (WGS) entry which is preliminary data.</text>
</comment>
<keyword evidence="5" id="KW-0812">Transmembrane</keyword>
<keyword evidence="10" id="KW-1185">Reference proteome</keyword>
<dbReference type="GO" id="GO:0009279">
    <property type="term" value="C:cell outer membrane"/>
    <property type="evidence" value="ECO:0007669"/>
    <property type="project" value="UniProtKB-SubCell"/>
</dbReference>
<dbReference type="Gene3D" id="1.20.1600.10">
    <property type="entry name" value="Outer membrane efflux proteins (OEP)"/>
    <property type="match status" value="1"/>
</dbReference>
<dbReference type="Pfam" id="PF02321">
    <property type="entry name" value="OEP"/>
    <property type="match status" value="2"/>
</dbReference>
<dbReference type="InterPro" id="IPR010130">
    <property type="entry name" value="T1SS_OMP_TolC"/>
</dbReference>
<dbReference type="SUPFAM" id="SSF56954">
    <property type="entry name" value="Outer membrane efflux proteins (OEP)"/>
    <property type="match status" value="1"/>
</dbReference>
<evidence type="ECO:0000256" key="6">
    <source>
        <dbReference type="ARBA" id="ARBA00023136"/>
    </source>
</evidence>
<comment type="similarity">
    <text evidence="2">Belongs to the outer membrane factor (OMF) (TC 1.B.17) family.</text>
</comment>
<evidence type="ECO:0000256" key="7">
    <source>
        <dbReference type="ARBA" id="ARBA00023237"/>
    </source>
</evidence>
<evidence type="ECO:0000256" key="2">
    <source>
        <dbReference type="ARBA" id="ARBA00007613"/>
    </source>
</evidence>
<keyword evidence="7" id="KW-0998">Cell outer membrane</keyword>
<gene>
    <name evidence="9" type="ORF">LRX75_15250</name>
</gene>
<feature type="chain" id="PRO_5040778188" evidence="8">
    <location>
        <begin position="21"/>
        <end position="451"/>
    </location>
</feature>
<sequence length="451" mass="48075">MNLLRTTAILALALVSPAAADTIADAMAKAYVNNPDLNAARAGLRAVDESVTIAKAGYRPQVSAVATGTQTRFESELQRRRDFHQGTAGLTITQQIFDGFQTLNEIRASESTVLSNRESLKANEISILLSAAEAYANIVRDQQIVGIRRQNLAFLKEQLKAANARLTVGEGTRTDVSQAEAELASAKALLATAVSQLKQSEAVYVQIVGGAPRDIKAASPAKIGMPRTLDQAVAAGLRDNPQIIAAEYAVDAAGYRVKQAEGSMLPGVTIQGSVSRNTGDAFSNGGIDSTSGSITARLQVPIYQGGAEYGQVRQAKERAGQQRIVVDSVRLDVQKTVVSAYAQLDAARASITANKEQIRAANQALAGVIEERKVGQRTTLDVLDAQQSVLVARESLAASERNAVVASYSLLASMGILTVRGQKLDVAEYRPEEHYEAVKNKWFGLSPVEGR</sequence>
<keyword evidence="6" id="KW-0472">Membrane</keyword>
<dbReference type="GO" id="GO:0015288">
    <property type="term" value="F:porin activity"/>
    <property type="evidence" value="ECO:0007669"/>
    <property type="project" value="TreeGrafter"/>
</dbReference>
<dbReference type="Proteomes" id="UP001139089">
    <property type="component" value="Unassembled WGS sequence"/>
</dbReference>
<protein>
    <submittedName>
        <fullName evidence="9">TolC family outer membrane protein</fullName>
    </submittedName>
</protein>
<dbReference type="NCBIfam" id="TIGR01844">
    <property type="entry name" value="type_I_sec_TolC"/>
    <property type="match status" value="1"/>
</dbReference>
<evidence type="ECO:0000256" key="5">
    <source>
        <dbReference type="ARBA" id="ARBA00022692"/>
    </source>
</evidence>
<keyword evidence="3" id="KW-0813">Transport</keyword>
<keyword evidence="4" id="KW-1134">Transmembrane beta strand</keyword>
<reference evidence="9" key="1">
    <citation type="submission" date="2021-12" db="EMBL/GenBank/DDBJ databases">
        <authorList>
            <person name="Li Y."/>
        </authorList>
    </citation>
    <scope>NUCLEOTIDE SEQUENCE</scope>
    <source>
        <strain evidence="9">DKSPLA3</strain>
    </source>
</reference>
<evidence type="ECO:0000256" key="3">
    <source>
        <dbReference type="ARBA" id="ARBA00022448"/>
    </source>
</evidence>
<dbReference type="InterPro" id="IPR051906">
    <property type="entry name" value="TolC-like"/>
</dbReference>
<accession>A0A9X1T1B3</accession>
<evidence type="ECO:0000256" key="4">
    <source>
        <dbReference type="ARBA" id="ARBA00022452"/>
    </source>
</evidence>
<feature type="signal peptide" evidence="8">
    <location>
        <begin position="1"/>
        <end position="20"/>
    </location>
</feature>
<name>A0A9X1T1B3_9HYPH</name>
<dbReference type="GO" id="GO:1990281">
    <property type="term" value="C:efflux pump complex"/>
    <property type="evidence" value="ECO:0007669"/>
    <property type="project" value="TreeGrafter"/>
</dbReference>
<evidence type="ECO:0000256" key="8">
    <source>
        <dbReference type="SAM" id="SignalP"/>
    </source>
</evidence>
<dbReference type="AlphaFoldDB" id="A0A9X1T1B3"/>
<dbReference type="GO" id="GO:0015562">
    <property type="term" value="F:efflux transmembrane transporter activity"/>
    <property type="evidence" value="ECO:0007669"/>
    <property type="project" value="InterPro"/>
</dbReference>
<keyword evidence="8" id="KW-0732">Signal</keyword>
<dbReference type="RefSeq" id="WP_231815610.1">
    <property type="nucleotide sequence ID" value="NZ_JAJOZR010000009.1"/>
</dbReference>
<dbReference type="InterPro" id="IPR003423">
    <property type="entry name" value="OMP_efflux"/>
</dbReference>
<dbReference type="EMBL" id="JAJOZR010000009">
    <property type="protein sequence ID" value="MCD7110396.1"/>
    <property type="molecule type" value="Genomic_DNA"/>
</dbReference>
<dbReference type="PANTHER" id="PTHR30026:SF22">
    <property type="entry name" value="OUTER MEMBRANE EFFLUX PROTEIN"/>
    <property type="match status" value="1"/>
</dbReference>
<dbReference type="PANTHER" id="PTHR30026">
    <property type="entry name" value="OUTER MEMBRANE PROTEIN TOLC"/>
    <property type="match status" value="1"/>
</dbReference>